<proteinExistence type="predicted"/>
<dbReference type="Proteomes" id="UP001186944">
    <property type="component" value="Unassembled WGS sequence"/>
</dbReference>
<evidence type="ECO:0008006" key="4">
    <source>
        <dbReference type="Google" id="ProtNLM"/>
    </source>
</evidence>
<feature type="region of interest" description="Disordered" evidence="1">
    <location>
        <begin position="212"/>
        <end position="265"/>
    </location>
</feature>
<evidence type="ECO:0000313" key="2">
    <source>
        <dbReference type="EMBL" id="KAK3101319.1"/>
    </source>
</evidence>
<evidence type="ECO:0000256" key="1">
    <source>
        <dbReference type="SAM" id="MobiDB-lite"/>
    </source>
</evidence>
<protein>
    <recommendedName>
        <fullName evidence="4">Phytanoyl-CoA dioxygenase</fullName>
    </recommendedName>
</protein>
<dbReference type="PANTHER" id="PTHR31630">
    <property type="entry name" value="PHYTANOYL-COA DIOXYGENASE-RELATED-RELATED"/>
    <property type="match status" value="1"/>
</dbReference>
<organism evidence="2 3">
    <name type="scientific">Pinctada imbricata</name>
    <name type="common">Atlantic pearl-oyster</name>
    <name type="synonym">Pinctada martensii</name>
    <dbReference type="NCBI Taxonomy" id="66713"/>
    <lineage>
        <taxon>Eukaryota</taxon>
        <taxon>Metazoa</taxon>
        <taxon>Spiralia</taxon>
        <taxon>Lophotrochozoa</taxon>
        <taxon>Mollusca</taxon>
        <taxon>Bivalvia</taxon>
        <taxon>Autobranchia</taxon>
        <taxon>Pteriomorphia</taxon>
        <taxon>Pterioida</taxon>
        <taxon>Pterioidea</taxon>
        <taxon>Pteriidae</taxon>
        <taxon>Pinctada</taxon>
    </lineage>
</organism>
<feature type="compositionally biased region" description="Basic and acidic residues" evidence="1">
    <location>
        <begin position="251"/>
        <end position="265"/>
    </location>
</feature>
<accession>A0AA88YLW3</accession>
<gene>
    <name evidence="2" type="ORF">FSP39_002669</name>
</gene>
<dbReference type="InterPro" id="IPR008775">
    <property type="entry name" value="Phytyl_CoA_dOase-like"/>
</dbReference>
<sequence>MRLRAKKVFAKIWGTEKLLTSIDGIAISQPPEKEGGDFRQEKQDWLHLDQGAQREGLHAYQGAIYLEEQTKEDYCFRVLAKSHKYHSELFEKFPAGIDKTARLEFYKLNATQKKFYNNKGAELTYVPVPKGGIVLWDSRTVHDNCPPVQERPDPKRWRFVVFVSMTPAHWASEDDIRFKKETYKNMNLTTHWSSQGLKSFKPFKPNKRKLGTDEISIQKLPEEGISKEAKQLAGMESYDYDDGEPNGPDPPKWRKTEGTQKKTKE</sequence>
<dbReference type="PANTHER" id="PTHR31630:SF6">
    <property type="entry name" value="PHYTANOYL-COA DIOXYGENASE-RELATED"/>
    <property type="match status" value="1"/>
</dbReference>
<dbReference type="EMBL" id="VSWD01000005">
    <property type="protein sequence ID" value="KAK3101319.1"/>
    <property type="molecule type" value="Genomic_DNA"/>
</dbReference>
<dbReference type="SUPFAM" id="SSF51197">
    <property type="entry name" value="Clavaminate synthase-like"/>
    <property type="match status" value="1"/>
</dbReference>
<reference evidence="2" key="1">
    <citation type="submission" date="2019-08" db="EMBL/GenBank/DDBJ databases">
        <title>The improved chromosome-level genome for the pearl oyster Pinctada fucata martensii using PacBio sequencing and Hi-C.</title>
        <authorList>
            <person name="Zheng Z."/>
        </authorList>
    </citation>
    <scope>NUCLEOTIDE SEQUENCE</scope>
    <source>
        <strain evidence="2">ZZ-2019</strain>
        <tissue evidence="2">Adductor muscle</tissue>
    </source>
</reference>
<name>A0AA88YLW3_PINIB</name>
<dbReference type="Pfam" id="PF05721">
    <property type="entry name" value="PhyH"/>
    <property type="match status" value="1"/>
</dbReference>
<evidence type="ECO:0000313" key="3">
    <source>
        <dbReference type="Proteomes" id="UP001186944"/>
    </source>
</evidence>
<dbReference type="AlphaFoldDB" id="A0AA88YLW3"/>
<comment type="caution">
    <text evidence="2">The sequence shown here is derived from an EMBL/GenBank/DDBJ whole genome shotgun (WGS) entry which is preliminary data.</text>
</comment>
<feature type="compositionally biased region" description="Basic and acidic residues" evidence="1">
    <location>
        <begin position="220"/>
        <end position="230"/>
    </location>
</feature>
<dbReference type="Gene3D" id="2.60.120.620">
    <property type="entry name" value="q2cbj1_9rhob like domain"/>
    <property type="match status" value="1"/>
</dbReference>
<keyword evidence="3" id="KW-1185">Reference proteome</keyword>